<sequence>MEALFACHTKEREEPDMFDSILSHLMLIGVLGIGSQWFAWRFRMPAIVVMSVAGLLVGPIFGVMTPSEDFGTLFNPIISVAVAIILFEGSLNLDYREIRGLGKSVYRIITLGAFLAWILGSLTAYFVADLSWAVSFVIGGLFIVTGPTVILPLLRQAKLKARPAAILKWEGVVVDPLGALLAVFAFEIIQFLTVDSVTAGALLLFFLASLFAIAIGWACGRGIGWMFETGFVPEFLKSPIVFTVVIACFALADEVMHETGLLAVTAMGMTMANMHIASLSDMRHFKENISVLLLSGIFIMITASLDRDTLLQVFDPRILTYVLLMLIVVRPLSIWLSTINTELSFKEKALVGWIAPRGIVALTVAGYFANVLEQAGYPGASIVTPLTFALVFATVCAHGFSIGALARKLGLSLEGKPGVIIVGGSSFTTALAKTLKSMNIPVLITDTSFEQLFNARAEGVPYYRGEILSEQTEYYLDLTPYEKLIAATDKDSYNSLVCTTFVPDIGRNDIFQLSWHDPDKEHPDDLVLRIGGRILFEKGATYAELNRKIEQGYYFVQTRLSKQYTYKTFLKDIQPDTLPILNFKPTGKFDFFTSEAPLKPEAGDTIICMVPPVRLIESGEMSPEQSDE</sequence>
<feature type="transmembrane region" description="Helical" evidence="9">
    <location>
        <begin position="231"/>
        <end position="252"/>
    </location>
</feature>
<dbReference type="GO" id="GO:0005886">
    <property type="term" value="C:plasma membrane"/>
    <property type="evidence" value="ECO:0007669"/>
    <property type="project" value="UniProtKB-SubCell"/>
</dbReference>
<keyword evidence="2" id="KW-0813">Transport</keyword>
<dbReference type="STRING" id="266892.SAMN04488054_11293"/>
<feature type="transmembrane region" description="Helical" evidence="9">
    <location>
        <begin position="132"/>
        <end position="154"/>
    </location>
</feature>
<feature type="transmembrane region" description="Helical" evidence="9">
    <location>
        <begin position="350"/>
        <end position="370"/>
    </location>
</feature>
<gene>
    <name evidence="12" type="ORF">SAMN04488054_11293</name>
</gene>
<dbReference type="Gene3D" id="1.20.1530.20">
    <property type="match status" value="1"/>
</dbReference>
<dbReference type="InterPro" id="IPR036291">
    <property type="entry name" value="NAD(P)-bd_dom_sf"/>
</dbReference>
<comment type="subcellular location">
    <subcellularLocation>
        <location evidence="1">Cell membrane</location>
        <topology evidence="1">Multi-pass membrane protein</topology>
    </subcellularLocation>
</comment>
<keyword evidence="8 9" id="KW-0472">Membrane</keyword>
<keyword evidence="6 9" id="KW-1133">Transmembrane helix</keyword>
<keyword evidence="5 9" id="KW-0812">Transmembrane</keyword>
<feature type="transmembrane region" description="Helical" evidence="9">
    <location>
        <begin position="318"/>
        <end position="338"/>
    </location>
</feature>
<feature type="domain" description="Cation/H+ exchanger transmembrane" evidence="10">
    <location>
        <begin position="38"/>
        <end position="407"/>
    </location>
</feature>
<keyword evidence="3" id="KW-0050">Antiport</keyword>
<dbReference type="Pfam" id="PF00999">
    <property type="entry name" value="Na_H_Exchanger"/>
    <property type="match status" value="1"/>
</dbReference>
<dbReference type="EMBL" id="FOTY01000012">
    <property type="protein sequence ID" value="SFM04597.1"/>
    <property type="molecule type" value="Genomic_DNA"/>
</dbReference>
<keyword evidence="13" id="KW-1185">Reference proteome</keyword>
<dbReference type="InterPro" id="IPR003148">
    <property type="entry name" value="RCK_N"/>
</dbReference>
<evidence type="ECO:0000256" key="8">
    <source>
        <dbReference type="ARBA" id="ARBA00023136"/>
    </source>
</evidence>
<proteinExistence type="predicted"/>
<dbReference type="GO" id="GO:1902600">
    <property type="term" value="P:proton transmembrane transport"/>
    <property type="evidence" value="ECO:0007669"/>
    <property type="project" value="InterPro"/>
</dbReference>
<evidence type="ECO:0000256" key="2">
    <source>
        <dbReference type="ARBA" id="ARBA00022448"/>
    </source>
</evidence>
<feature type="transmembrane region" description="Helical" evidence="9">
    <location>
        <begin position="382"/>
        <end position="406"/>
    </location>
</feature>
<feature type="transmembrane region" description="Helical" evidence="9">
    <location>
        <begin position="47"/>
        <end position="67"/>
    </location>
</feature>
<dbReference type="Pfam" id="PF02254">
    <property type="entry name" value="TrkA_N"/>
    <property type="match status" value="1"/>
</dbReference>
<feature type="transmembrane region" description="Helical" evidence="9">
    <location>
        <begin position="198"/>
        <end position="219"/>
    </location>
</feature>
<feature type="domain" description="RCK N-terminal" evidence="11">
    <location>
        <begin position="419"/>
        <end position="500"/>
    </location>
</feature>
<protein>
    <submittedName>
        <fullName evidence="12">Sodium/proton antiporter, CPA1 family (TC 2.A.36)</fullName>
    </submittedName>
</protein>
<dbReference type="AlphaFoldDB" id="A0A1I4MNI6"/>
<feature type="transmembrane region" description="Helical" evidence="9">
    <location>
        <begin position="258"/>
        <end position="277"/>
    </location>
</feature>
<feature type="transmembrane region" description="Helical" evidence="9">
    <location>
        <begin position="73"/>
        <end position="93"/>
    </location>
</feature>
<keyword evidence="4" id="KW-1003">Cell membrane</keyword>
<dbReference type="GO" id="GO:0015297">
    <property type="term" value="F:antiporter activity"/>
    <property type="evidence" value="ECO:0007669"/>
    <property type="project" value="UniProtKB-KW"/>
</dbReference>
<evidence type="ECO:0000256" key="6">
    <source>
        <dbReference type="ARBA" id="ARBA00022989"/>
    </source>
</evidence>
<dbReference type="PANTHER" id="PTHR32507:SF0">
    <property type="entry name" value="NA(+)_H(+) ANTIPORTER 2-RELATED"/>
    <property type="match status" value="1"/>
</dbReference>
<evidence type="ECO:0000259" key="10">
    <source>
        <dbReference type="Pfam" id="PF00999"/>
    </source>
</evidence>
<evidence type="ECO:0000259" key="11">
    <source>
        <dbReference type="Pfam" id="PF02254"/>
    </source>
</evidence>
<evidence type="ECO:0000256" key="1">
    <source>
        <dbReference type="ARBA" id="ARBA00004651"/>
    </source>
</evidence>
<dbReference type="InterPro" id="IPR038770">
    <property type="entry name" value="Na+/solute_symporter_sf"/>
</dbReference>
<dbReference type="SUPFAM" id="SSF51735">
    <property type="entry name" value="NAD(P)-binding Rossmann-fold domains"/>
    <property type="match status" value="1"/>
</dbReference>
<evidence type="ECO:0000256" key="7">
    <source>
        <dbReference type="ARBA" id="ARBA00023065"/>
    </source>
</evidence>
<organism evidence="12 13">
    <name type="scientific">Salibacterium qingdaonense</name>
    <dbReference type="NCBI Taxonomy" id="266892"/>
    <lineage>
        <taxon>Bacteria</taxon>
        <taxon>Bacillati</taxon>
        <taxon>Bacillota</taxon>
        <taxon>Bacilli</taxon>
        <taxon>Bacillales</taxon>
        <taxon>Bacillaceae</taxon>
    </lineage>
</organism>
<feature type="transmembrane region" description="Helical" evidence="9">
    <location>
        <begin position="21"/>
        <end position="40"/>
    </location>
</feature>
<evidence type="ECO:0000256" key="4">
    <source>
        <dbReference type="ARBA" id="ARBA00022475"/>
    </source>
</evidence>
<dbReference type="PANTHER" id="PTHR32507">
    <property type="entry name" value="NA(+)/H(+) ANTIPORTER 1"/>
    <property type="match status" value="1"/>
</dbReference>
<reference evidence="12 13" key="1">
    <citation type="submission" date="2016-10" db="EMBL/GenBank/DDBJ databases">
        <authorList>
            <person name="de Groot N.N."/>
        </authorList>
    </citation>
    <scope>NUCLEOTIDE SEQUENCE [LARGE SCALE GENOMIC DNA]</scope>
    <source>
        <strain evidence="12 13">CGMCC 1.6134</strain>
    </source>
</reference>
<evidence type="ECO:0000256" key="9">
    <source>
        <dbReference type="SAM" id="Phobius"/>
    </source>
</evidence>
<evidence type="ECO:0000256" key="3">
    <source>
        <dbReference type="ARBA" id="ARBA00022449"/>
    </source>
</evidence>
<dbReference type="GO" id="GO:0006813">
    <property type="term" value="P:potassium ion transport"/>
    <property type="evidence" value="ECO:0007669"/>
    <property type="project" value="InterPro"/>
</dbReference>
<evidence type="ECO:0000256" key="5">
    <source>
        <dbReference type="ARBA" id="ARBA00022692"/>
    </source>
</evidence>
<evidence type="ECO:0000313" key="12">
    <source>
        <dbReference type="EMBL" id="SFM04597.1"/>
    </source>
</evidence>
<name>A0A1I4MNI6_9BACI</name>
<feature type="transmembrane region" description="Helical" evidence="9">
    <location>
        <begin position="289"/>
        <end position="306"/>
    </location>
</feature>
<feature type="transmembrane region" description="Helical" evidence="9">
    <location>
        <begin position="105"/>
        <end position="126"/>
    </location>
</feature>
<dbReference type="InterPro" id="IPR006153">
    <property type="entry name" value="Cation/H_exchanger_TM"/>
</dbReference>
<keyword evidence="7" id="KW-0406">Ion transport</keyword>
<dbReference type="Proteomes" id="UP000199668">
    <property type="component" value="Unassembled WGS sequence"/>
</dbReference>
<evidence type="ECO:0000313" key="13">
    <source>
        <dbReference type="Proteomes" id="UP000199668"/>
    </source>
</evidence>
<accession>A0A1I4MNI6</accession>